<proteinExistence type="predicted"/>
<dbReference type="InterPro" id="IPR006026">
    <property type="entry name" value="Peptidase_Metallo"/>
</dbReference>
<feature type="region of interest" description="Disordered" evidence="2">
    <location>
        <begin position="381"/>
        <end position="404"/>
    </location>
</feature>
<keyword evidence="1" id="KW-0175">Coiled coil</keyword>
<evidence type="ECO:0000259" key="3">
    <source>
        <dbReference type="SMART" id="SM00235"/>
    </source>
</evidence>
<evidence type="ECO:0000256" key="2">
    <source>
        <dbReference type="SAM" id="MobiDB-lite"/>
    </source>
</evidence>
<reference evidence="4 5" key="1">
    <citation type="submission" date="2018-11" db="EMBL/GenBank/DDBJ databases">
        <title>Genome assembly of Steccherinum ochraceum LE-BIN_3174, the white-rot fungus of the Steccherinaceae family (The Residual Polyporoid clade, Polyporales, Basidiomycota).</title>
        <authorList>
            <person name="Fedorova T.V."/>
            <person name="Glazunova O.A."/>
            <person name="Landesman E.O."/>
            <person name="Moiseenko K.V."/>
            <person name="Psurtseva N.V."/>
            <person name="Savinova O.S."/>
            <person name="Shakhova N.V."/>
            <person name="Tyazhelova T.V."/>
            <person name="Vasina D.V."/>
        </authorList>
    </citation>
    <scope>NUCLEOTIDE SEQUENCE [LARGE SCALE GENOMIC DNA]</scope>
    <source>
        <strain evidence="4 5">LE-BIN_3174</strain>
    </source>
</reference>
<dbReference type="SUPFAM" id="SSF55486">
    <property type="entry name" value="Metalloproteases ('zincins'), catalytic domain"/>
    <property type="match status" value="3"/>
</dbReference>
<dbReference type="GO" id="GO:0006508">
    <property type="term" value="P:proteolysis"/>
    <property type="evidence" value="ECO:0007669"/>
    <property type="project" value="InterPro"/>
</dbReference>
<dbReference type="GO" id="GO:0008270">
    <property type="term" value="F:zinc ion binding"/>
    <property type="evidence" value="ECO:0007669"/>
    <property type="project" value="InterPro"/>
</dbReference>
<dbReference type="STRING" id="92696.A0A4R0RUK3"/>
<gene>
    <name evidence="4" type="ORF">EIP91_005492</name>
</gene>
<comment type="caution">
    <text evidence="4">The sequence shown here is derived from an EMBL/GenBank/DDBJ whole genome shotgun (WGS) entry which is preliminary data.</text>
</comment>
<dbReference type="Proteomes" id="UP000292702">
    <property type="component" value="Unassembled WGS sequence"/>
</dbReference>
<feature type="region of interest" description="Disordered" evidence="2">
    <location>
        <begin position="1186"/>
        <end position="1218"/>
    </location>
</feature>
<dbReference type="Gene3D" id="3.40.390.10">
    <property type="entry name" value="Collagenase (Catalytic Domain)"/>
    <property type="match status" value="3"/>
</dbReference>
<dbReference type="InterPro" id="IPR024079">
    <property type="entry name" value="MetalloPept_cat_dom_sf"/>
</dbReference>
<dbReference type="InterPro" id="IPR001506">
    <property type="entry name" value="Peptidase_M12A"/>
</dbReference>
<evidence type="ECO:0000313" key="4">
    <source>
        <dbReference type="EMBL" id="TCD71726.1"/>
    </source>
</evidence>
<feature type="domain" description="Peptidase metallopeptidase" evidence="3">
    <location>
        <begin position="434"/>
        <end position="590"/>
    </location>
</feature>
<name>A0A4R0RUK3_9APHY</name>
<feature type="compositionally biased region" description="Low complexity" evidence="2">
    <location>
        <begin position="394"/>
        <end position="404"/>
    </location>
</feature>
<dbReference type="GO" id="GO:0004222">
    <property type="term" value="F:metalloendopeptidase activity"/>
    <property type="evidence" value="ECO:0007669"/>
    <property type="project" value="InterPro"/>
</dbReference>
<feature type="compositionally biased region" description="Pro residues" evidence="2">
    <location>
        <begin position="384"/>
        <end position="393"/>
    </location>
</feature>
<feature type="region of interest" description="Disordered" evidence="2">
    <location>
        <begin position="1"/>
        <end position="80"/>
    </location>
</feature>
<sequence length="1873" mass="206207">MSSNATPTASPATAAVGSSTTTAASTTVNPTTATSTTAPPSTATPTTATSTTSASTTAAPNAATPATAPSSTTTISPSPVVAGSVNVDSALLRDVCLELYPKSAQINTADRSNKLSLYNVMNEKDSLLWDVDATINYTFMDGVDYGNDKRRDKVKGVFTTLKDYVNLTFAEVQPAQTSHIRIRFDPNLANVTYVGKLNARVAQNEHTMNLACLSPDVECTEREKGAILHQFGHMLGMTHEHPRNVPLNEQFMKDLYRTVPGVTEDQVKVDVLDVYIKDSSVTNFVRLQENSVMRFPLLSQQTASQIKIEPRSALSQLDLAWLILHYRRGRPGDTISDWMVSHALDVIGVIEPQKSTLLNLPARELRKQYLKWLADSLSGEPEPVIAPPTPSPSTPEESSSKASPGWFKKTCADLAPVTSKGPSKHAYAAIVTRVAVLWDSKAKISYSFLRGAHQGNQIQHNKVFKAVKQWMLYANVILEHVDQGGDIRITFNPSLGSWSYVGQGCMKIDKSEATMNLGWIDDKTVDADFNETGTILHEFGHALGMMHEHQSPARGGKLTLDEDAVYRYYIKTQGWSKDTVKSQIIDMYSANDVGNFSDLDTDSIMMYFMPKELNMQRKEVKPNSQLSNLDKAYIAIHYPRDTPAPEAPEWTLEYALDAAGVPSDTIKSIMLHKGNADKIRDLFSLWNASSHTVQRDLAPKPPVVNPEQPHRDVIKPTTRDKRDWCATSRTSPTGGNPADPDGPAHALSVVNASLWLPGDTIKYWYQQTLYQGPIVDGLFEPRTSRVDRLESIFREYEAVANVKFQEAKSEAESDVRIWFREMDQTGHDRSWCWVGKACMDPHRKNDPALGGNERTTFFLSLPRVDHHDPQRAKREALRNRVCRHEVGHLLGLLHEHASCKITAESMEWTAWDSKSVMLYPNVAAKKANEDGKGTLYAQEFEMSESNSDLSVKDKAFLQALYPTKTELLESALNTLGVSNMNAILDSHDDAIARKSSDSPGYSVAIAKMRASVVDELHKLIDTDAPEQPHRGISQPQRGVSDAASANYTQGSFINVIISKLQEFFAPGGGQIFTLQFPGRFLQMSEYAWDTKTAGIYGQVVKPLAVNESEFRLTDQLYDVAEVVSGPNGVSLSQVYEQVLNNLLPAHKHGKLTKAQQKIRGWLLKDVETASWIEELMKAQQAEQSVVPGRAATVKPGTKGPVKSSSTGPQPAFAISPKISDSSKTINRMELSNALMQEYLDAKNAWETERDAMLSQALKLKLGSEESQEALNDLTRKLAHTTAAREAQLAAKYSDAVVRGYSHNVREYIGYLDVKSPAEALQEAKDALRESSMSSFDGSLKVFPVQMGPIDWFEGLSTSFTLEDLTSDPELIEQQIKSKAQQLDVLNSQLTALRFGTKGKVEELRQQTARAQASLDDAQARLALKYTNNVLSMAKTCFDKVGKLDETQLRSVAGKMEIATAVVDQLKTDLNELSSAQQELTSTSRAYSQASAALALAEATDTQAQQEQIKQKINTITSDLNELTTRYTSLNISGRRPTAPTGTDVVSVDQVPLFTGSSESSGGSRWQQIQMNHEVVSDYSSQKDSASSMNSQSHCNLWLFSSGHSTTTTSASSETRTASSSHQVSMGFRATLVTVDRAGWFRPQFFKQSGSFHHVDDAISWSKWPDGINTMDDLKQKKGAAFTSVNKWLLPAFPVGYIIAKVSQSFSTDTRQSLISPVKDITIKIRNSQSSSETTKSTMKTDSSSSGGILCFSYSQSSSGSQTENSHGFQSCSDGCVIRIPGPQILGYIMQLTEKDATSEFPDELDESFLVPDDVYAKTVAGDKQHGPKPVASDPLAEQIYNLLKQTDVPQHTLQSVKNALQESLDDFAKNKSQ</sequence>
<feature type="coiled-coil region" evidence="1">
    <location>
        <begin position="1455"/>
        <end position="1525"/>
    </location>
</feature>
<feature type="region of interest" description="Disordered" evidence="2">
    <location>
        <begin position="697"/>
        <end position="744"/>
    </location>
</feature>
<evidence type="ECO:0000313" key="5">
    <source>
        <dbReference type="Proteomes" id="UP000292702"/>
    </source>
</evidence>
<accession>A0A4R0RUK3</accession>
<dbReference type="OrthoDB" id="2801439at2759"/>
<organism evidence="4 5">
    <name type="scientific">Steccherinum ochraceum</name>
    <dbReference type="NCBI Taxonomy" id="92696"/>
    <lineage>
        <taxon>Eukaryota</taxon>
        <taxon>Fungi</taxon>
        <taxon>Dikarya</taxon>
        <taxon>Basidiomycota</taxon>
        <taxon>Agaricomycotina</taxon>
        <taxon>Agaricomycetes</taxon>
        <taxon>Polyporales</taxon>
        <taxon>Steccherinaceae</taxon>
        <taxon>Steccherinum</taxon>
    </lineage>
</organism>
<dbReference type="EMBL" id="RWJN01000003">
    <property type="protein sequence ID" value="TCD71726.1"/>
    <property type="molecule type" value="Genomic_DNA"/>
</dbReference>
<dbReference type="Pfam" id="PF01400">
    <property type="entry name" value="Astacin"/>
    <property type="match status" value="1"/>
</dbReference>
<feature type="compositionally biased region" description="Basic and acidic residues" evidence="2">
    <location>
        <begin position="708"/>
        <end position="724"/>
    </location>
</feature>
<protein>
    <recommendedName>
        <fullName evidence="3">Peptidase metallopeptidase domain-containing protein</fullName>
    </recommendedName>
</protein>
<evidence type="ECO:0000256" key="1">
    <source>
        <dbReference type="SAM" id="Coils"/>
    </source>
</evidence>
<dbReference type="SMART" id="SM00235">
    <property type="entry name" value="ZnMc"/>
    <property type="match status" value="1"/>
</dbReference>
<keyword evidence="5" id="KW-1185">Reference proteome</keyword>